<dbReference type="Proteomes" id="UP000324705">
    <property type="component" value="Chromosome 3B"/>
</dbReference>
<comment type="pathway">
    <text evidence="1">Energy metabolism; oxidative phosphorylation.</text>
</comment>
<dbReference type="InterPro" id="IPR023616">
    <property type="entry name" value="Cyt_c_oxase-like_su1_dom"/>
</dbReference>
<feature type="domain" description="Cytochrome oxidase subunit I profile" evidence="3">
    <location>
        <begin position="1"/>
        <end position="139"/>
    </location>
</feature>
<feature type="transmembrane region" description="Helical" evidence="2">
    <location>
        <begin position="82"/>
        <end position="105"/>
    </location>
</feature>
<evidence type="ECO:0000259" key="3">
    <source>
        <dbReference type="PROSITE" id="PS50855"/>
    </source>
</evidence>
<keyword evidence="1" id="KW-0479">Metal-binding</keyword>
<keyword evidence="1" id="KW-0813">Transport</keyword>
<feature type="transmembrane region" description="Helical" evidence="2">
    <location>
        <begin position="38"/>
        <end position="62"/>
    </location>
</feature>
<dbReference type="AlphaFoldDB" id="A0A9R1S7K7"/>
<dbReference type="PANTHER" id="PTHR10422:SF45">
    <property type="entry name" value="CYTOCHROME C OXIDASE SUBUNIT 1"/>
    <property type="match status" value="1"/>
</dbReference>
<dbReference type="GO" id="GO:0004129">
    <property type="term" value="F:cytochrome-c oxidase activity"/>
    <property type="evidence" value="ECO:0007669"/>
    <property type="project" value="UniProtKB-EC"/>
</dbReference>
<keyword evidence="5" id="KW-1185">Reference proteome</keyword>
<dbReference type="Pfam" id="PF00115">
    <property type="entry name" value="COX1"/>
    <property type="match status" value="1"/>
</dbReference>
<keyword evidence="1" id="KW-0249">Electron transport</keyword>
<comment type="catalytic activity">
    <reaction evidence="1">
        <text>4 Fe(II)-[cytochrome c] + O2 + 8 H(+)(in) = 4 Fe(III)-[cytochrome c] + 2 H2O + 4 H(+)(out)</text>
        <dbReference type="Rhea" id="RHEA:11436"/>
        <dbReference type="Rhea" id="RHEA-COMP:10350"/>
        <dbReference type="Rhea" id="RHEA-COMP:14399"/>
        <dbReference type="ChEBI" id="CHEBI:15377"/>
        <dbReference type="ChEBI" id="CHEBI:15378"/>
        <dbReference type="ChEBI" id="CHEBI:15379"/>
        <dbReference type="ChEBI" id="CHEBI:29033"/>
        <dbReference type="ChEBI" id="CHEBI:29034"/>
        <dbReference type="EC" id="7.1.1.9"/>
    </reaction>
</comment>
<keyword evidence="1 2" id="KW-0812">Transmembrane</keyword>
<sequence length="151" mass="16375">MIFFMVMPAMIGGFGNWFVPILIGAPDMVFPRLNNISFWLLPPSLLLLLSSALVEVGSGIGWTVYPPLSGITSHSGGAVDLAIFSLHLSCISSILGSINFITTIFNMHGPGMTMHRLPLFVWSVLVTAFLLLLSLPVLAEGNYNVINRSKL</sequence>
<dbReference type="PROSITE" id="PS50855">
    <property type="entry name" value="COX1"/>
    <property type="match status" value="1"/>
</dbReference>
<keyword evidence="1" id="KW-0496">Mitochondrion</keyword>
<keyword evidence="1" id="KW-0679">Respiratory chain</keyword>
<evidence type="ECO:0000256" key="1">
    <source>
        <dbReference type="RuleBase" id="RU000369"/>
    </source>
</evidence>
<comment type="function">
    <text evidence="1">Component of the cytochrome c oxidase, the last enzyme in the mitochondrial electron transport chain which drives oxidative phosphorylation. The respiratory chain contains 3 multisubunit complexes succinate dehydrogenase (complex II, CII), ubiquinol-cytochrome c oxidoreductase (cytochrome b-c1 complex, complex III, CIII) and cytochrome c oxidase (complex IV, CIV), that cooperate to transfer electrons derived from NADH and succinate to molecular oxygen, creating an electrochemical gradient over the inner membrane that drives transmembrane transport and the ATP synthase. Cytochrome c oxidase is the component of the respiratory chain that catalyzes the reduction of oxygen to water. Electrons originating from reduced cytochrome c in the intermembrane space (IMS) are transferred via the dinuclear copper A center (CU(A)) of subunit 2 and heme A of subunit 1 to the active site in subunit 1, a binuclear center (BNC) formed by heme A3 and copper B (CU(B)). The BNC reduces molecular oxygen to 2 water molecules using 4 electrons from cytochrome c in the IMS and 4 protons from the mitochondrial matrix.</text>
</comment>
<keyword evidence="1" id="KW-0186">Copper</keyword>
<comment type="subcellular location">
    <subcellularLocation>
        <location evidence="1">Mitochondrion inner membrane</location>
        <topology evidence="1">Multi-pass membrane protein</topology>
    </subcellularLocation>
</comment>
<dbReference type="InterPro" id="IPR036927">
    <property type="entry name" value="Cyt_c_oxase-like_su1_sf"/>
</dbReference>
<accession>A0A9R1S7K7</accession>
<dbReference type="GO" id="GO:0005743">
    <property type="term" value="C:mitochondrial inner membrane"/>
    <property type="evidence" value="ECO:0007669"/>
    <property type="project" value="UniProtKB-SubCell"/>
</dbReference>
<dbReference type="EC" id="7.1.1.9" evidence="1"/>
<feature type="transmembrane region" description="Helical" evidence="2">
    <location>
        <begin position="6"/>
        <end position="26"/>
    </location>
</feature>
<dbReference type="GO" id="GO:0006123">
    <property type="term" value="P:mitochondrial electron transport, cytochrome c to oxygen"/>
    <property type="evidence" value="ECO:0007669"/>
    <property type="project" value="TreeGrafter"/>
</dbReference>
<dbReference type="Gramene" id="TRITD3Bv1G244320.1">
    <property type="protein sequence ID" value="TRITD3Bv1G244320.1"/>
    <property type="gene ID" value="TRITD3Bv1G244320"/>
</dbReference>
<dbReference type="GO" id="GO:0020037">
    <property type="term" value="F:heme binding"/>
    <property type="evidence" value="ECO:0007669"/>
    <property type="project" value="InterPro"/>
</dbReference>
<keyword evidence="1" id="KW-0349">Heme</keyword>
<dbReference type="GO" id="GO:0046872">
    <property type="term" value="F:metal ion binding"/>
    <property type="evidence" value="ECO:0007669"/>
    <property type="project" value="UniProtKB-KW"/>
</dbReference>
<evidence type="ECO:0000256" key="2">
    <source>
        <dbReference type="SAM" id="Phobius"/>
    </source>
</evidence>
<dbReference type="EMBL" id="LT934116">
    <property type="protein sequence ID" value="VAH84099.1"/>
    <property type="molecule type" value="Genomic_DNA"/>
</dbReference>
<keyword evidence="1" id="KW-0408">Iron</keyword>
<dbReference type="InterPro" id="IPR000883">
    <property type="entry name" value="Cyt_C_Oxase_1"/>
</dbReference>
<comment type="similarity">
    <text evidence="1">Belongs to the heme-copper respiratory oxidase family.</text>
</comment>
<evidence type="ECO:0000313" key="4">
    <source>
        <dbReference type="EMBL" id="VAH84099.1"/>
    </source>
</evidence>
<dbReference type="OMA" id="MHGPGMT"/>
<organism evidence="4 5">
    <name type="scientific">Triticum turgidum subsp. durum</name>
    <name type="common">Durum wheat</name>
    <name type="synonym">Triticum durum</name>
    <dbReference type="NCBI Taxonomy" id="4567"/>
    <lineage>
        <taxon>Eukaryota</taxon>
        <taxon>Viridiplantae</taxon>
        <taxon>Streptophyta</taxon>
        <taxon>Embryophyta</taxon>
        <taxon>Tracheophyta</taxon>
        <taxon>Spermatophyta</taxon>
        <taxon>Magnoliopsida</taxon>
        <taxon>Liliopsida</taxon>
        <taxon>Poales</taxon>
        <taxon>Poaceae</taxon>
        <taxon>BOP clade</taxon>
        <taxon>Pooideae</taxon>
        <taxon>Triticodae</taxon>
        <taxon>Triticeae</taxon>
        <taxon>Triticinae</taxon>
        <taxon>Triticum</taxon>
    </lineage>
</organism>
<evidence type="ECO:0000313" key="5">
    <source>
        <dbReference type="Proteomes" id="UP000324705"/>
    </source>
</evidence>
<dbReference type="PRINTS" id="PR01165">
    <property type="entry name" value="CYCOXIDASEI"/>
</dbReference>
<reference evidence="4 5" key="1">
    <citation type="submission" date="2017-09" db="EMBL/GenBank/DDBJ databases">
        <authorList>
            <consortium name="International Durum Wheat Genome Sequencing Consortium (IDWGSC)"/>
            <person name="Milanesi L."/>
        </authorList>
    </citation>
    <scope>NUCLEOTIDE SEQUENCE [LARGE SCALE GENOMIC DNA]</scope>
    <source>
        <strain evidence="5">cv. Svevo</strain>
    </source>
</reference>
<dbReference type="PANTHER" id="PTHR10422">
    <property type="entry name" value="CYTOCHROME C OXIDASE SUBUNIT 1"/>
    <property type="match status" value="1"/>
</dbReference>
<gene>
    <name evidence="4" type="ORF">TRITD_3Bv1G244320</name>
</gene>
<dbReference type="SUPFAM" id="SSF81442">
    <property type="entry name" value="Cytochrome c oxidase subunit I-like"/>
    <property type="match status" value="1"/>
</dbReference>
<feature type="transmembrane region" description="Helical" evidence="2">
    <location>
        <begin position="117"/>
        <end position="139"/>
    </location>
</feature>
<name>A0A9R1S7K7_TRITD</name>
<dbReference type="GO" id="GO:0015990">
    <property type="term" value="P:electron transport coupled proton transport"/>
    <property type="evidence" value="ECO:0007669"/>
    <property type="project" value="TreeGrafter"/>
</dbReference>
<keyword evidence="1" id="KW-0999">Mitochondrion inner membrane</keyword>
<keyword evidence="2" id="KW-1133">Transmembrane helix</keyword>
<protein>
    <recommendedName>
        <fullName evidence="1">Cytochrome c oxidase subunit 1</fullName>
        <ecNumber evidence="1">7.1.1.9</ecNumber>
    </recommendedName>
</protein>
<dbReference type="Gene3D" id="1.20.210.10">
    <property type="entry name" value="Cytochrome c oxidase-like, subunit I domain"/>
    <property type="match status" value="1"/>
</dbReference>
<keyword evidence="1 2" id="KW-0472">Membrane</keyword>
<proteinExistence type="inferred from homology"/>